<dbReference type="Gene3D" id="3.90.550.10">
    <property type="entry name" value="Spore Coat Polysaccharide Biosynthesis Protein SpsA, Chain A"/>
    <property type="match status" value="1"/>
</dbReference>
<keyword evidence="7" id="KW-1185">Reference proteome</keyword>
<reference evidence="5 7" key="2">
    <citation type="submission" date="2018-07" db="EMBL/GenBank/DDBJ databases">
        <title>The Genome Sequence of Enterococcus sp. DIV0659b.</title>
        <authorList>
            <consortium name="The Broad Institute Genomics Platform"/>
            <consortium name="The Broad Institute Genomic Center for Infectious Diseases"/>
            <person name="Earl A."/>
            <person name="Manson A."/>
            <person name="Schwartman J."/>
            <person name="Gilmore M."/>
            <person name="Abouelleil A."/>
            <person name="Cao P."/>
            <person name="Chapman S."/>
            <person name="Cusick C."/>
            <person name="Shea T."/>
            <person name="Young S."/>
            <person name="Neafsey D."/>
            <person name="Nusbaum C."/>
            <person name="Birren B."/>
        </authorList>
    </citation>
    <scope>NUCLEOTIDE SEQUENCE [LARGE SCALE GENOMIC DNA]</scope>
    <source>
        <strain evidence="5 7">4G2_DIV0659</strain>
    </source>
</reference>
<dbReference type="EMBL" id="NGLE01000001">
    <property type="protein sequence ID" value="OTO09745.1"/>
    <property type="molecule type" value="Genomic_DNA"/>
</dbReference>
<evidence type="ECO:0000259" key="4">
    <source>
        <dbReference type="Pfam" id="PF00535"/>
    </source>
</evidence>
<evidence type="ECO:0000313" key="5">
    <source>
        <dbReference type="EMBL" id="MEI5994935.1"/>
    </source>
</evidence>
<dbReference type="SUPFAM" id="SSF53448">
    <property type="entry name" value="Nucleotide-diphospho-sugar transferases"/>
    <property type="match status" value="1"/>
</dbReference>
<dbReference type="Proteomes" id="UP000195139">
    <property type="component" value="Unassembled WGS sequence"/>
</dbReference>
<organism evidence="6">
    <name type="scientific">Candidatus Enterococcus mansonii</name>
    <dbReference type="NCBI Taxonomy" id="1834181"/>
    <lineage>
        <taxon>Bacteria</taxon>
        <taxon>Bacillati</taxon>
        <taxon>Bacillota</taxon>
        <taxon>Bacilli</taxon>
        <taxon>Lactobacillales</taxon>
        <taxon>Enterococcaceae</taxon>
        <taxon>Enterococcus</taxon>
    </lineage>
</organism>
<proteinExistence type="inferred from homology"/>
<dbReference type="InterPro" id="IPR050834">
    <property type="entry name" value="Glycosyltransf_2"/>
</dbReference>
<sequence>MKMIDVSVLMSIYKKEKVSYFIETMDSIMNQTVQPKEILLIEDGPLTADLIEAIQNYKQLLGDQFVTKSLKENVGLGRALAEGVNLCKYQLIARMDTDDIMSPNRLESQFKEFRENPELTIVGSNIAEFSGDTNHILGNRIVPEKNGEIRVFSKRRNPFNHMTVMFRKDAVIQVGNYQPLQGFEDYYLWVRLLKNGYQAKNIQEKLVFARTGLDMYARRGGLAYLIPGLKARKVIYKEGLGTITDLLVVSGIHIMICLMPNKIRGKFYEKKLRN</sequence>
<dbReference type="EMBL" id="NGLE02000001">
    <property type="protein sequence ID" value="MEI5994935.1"/>
    <property type="molecule type" value="Genomic_DNA"/>
</dbReference>
<dbReference type="AlphaFoldDB" id="A0A242CHN8"/>
<keyword evidence="3" id="KW-0808">Transferase</keyword>
<gene>
    <name evidence="6" type="ORF">A5880_000426</name>
    <name evidence="5" type="ORF">A5880_002523</name>
</gene>
<evidence type="ECO:0000256" key="1">
    <source>
        <dbReference type="ARBA" id="ARBA00006739"/>
    </source>
</evidence>
<evidence type="ECO:0000256" key="3">
    <source>
        <dbReference type="ARBA" id="ARBA00022679"/>
    </source>
</evidence>
<evidence type="ECO:0000313" key="7">
    <source>
        <dbReference type="Proteomes" id="UP000195139"/>
    </source>
</evidence>
<comment type="similarity">
    <text evidence="1">Belongs to the glycosyltransferase 2 family.</text>
</comment>
<dbReference type="PANTHER" id="PTHR43685:SF5">
    <property type="entry name" value="GLYCOSYLTRANSFERASE EPSE-RELATED"/>
    <property type="match status" value="1"/>
</dbReference>
<accession>A0A242CHN8</accession>
<comment type="caution">
    <text evidence="6">The sequence shown here is derived from an EMBL/GenBank/DDBJ whole genome shotgun (WGS) entry which is preliminary data.</text>
</comment>
<dbReference type="RefSeq" id="WP_086329371.1">
    <property type="nucleotide sequence ID" value="NZ_NGLE02000001.1"/>
</dbReference>
<feature type="domain" description="Glycosyltransferase 2-like" evidence="4">
    <location>
        <begin position="7"/>
        <end position="168"/>
    </location>
</feature>
<evidence type="ECO:0000313" key="6">
    <source>
        <dbReference type="EMBL" id="OTO09745.1"/>
    </source>
</evidence>
<dbReference type="OrthoDB" id="9815829at2"/>
<dbReference type="GO" id="GO:0016757">
    <property type="term" value="F:glycosyltransferase activity"/>
    <property type="evidence" value="ECO:0007669"/>
    <property type="project" value="UniProtKB-KW"/>
</dbReference>
<keyword evidence="2" id="KW-0328">Glycosyltransferase</keyword>
<dbReference type="InterPro" id="IPR001173">
    <property type="entry name" value="Glyco_trans_2-like"/>
</dbReference>
<protein>
    <recommendedName>
        <fullName evidence="4">Glycosyltransferase 2-like domain-containing protein</fullName>
    </recommendedName>
</protein>
<dbReference type="Pfam" id="PF00535">
    <property type="entry name" value="Glycos_transf_2"/>
    <property type="match status" value="1"/>
</dbReference>
<evidence type="ECO:0000256" key="2">
    <source>
        <dbReference type="ARBA" id="ARBA00022676"/>
    </source>
</evidence>
<name>A0A242CHN8_9ENTE</name>
<reference evidence="6" key="1">
    <citation type="submission" date="2017-05" db="EMBL/GenBank/DDBJ databases">
        <title>The Genome Sequence of Enterococcus sp. 4G2_DIV0659.</title>
        <authorList>
            <consortium name="The Broad Institute Genomics Platform"/>
            <consortium name="The Broad Institute Genomic Center for Infectious Diseases"/>
            <person name="Earl A."/>
            <person name="Manson A."/>
            <person name="Schwartman J."/>
            <person name="Gilmore M."/>
            <person name="Abouelleil A."/>
            <person name="Cao P."/>
            <person name="Chapman S."/>
            <person name="Cusick C."/>
            <person name="Shea T."/>
            <person name="Young S."/>
            <person name="Neafsey D."/>
            <person name="Nusbaum C."/>
            <person name="Birren B."/>
        </authorList>
    </citation>
    <scope>NUCLEOTIDE SEQUENCE [LARGE SCALE GENOMIC DNA]</scope>
    <source>
        <strain evidence="6">4G2_DIV0659</strain>
    </source>
</reference>
<dbReference type="PANTHER" id="PTHR43685">
    <property type="entry name" value="GLYCOSYLTRANSFERASE"/>
    <property type="match status" value="1"/>
</dbReference>
<dbReference type="STRING" id="1834181.A5880_000426"/>
<dbReference type="InterPro" id="IPR029044">
    <property type="entry name" value="Nucleotide-diphossugar_trans"/>
</dbReference>